<comment type="caution">
    <text evidence="2">The sequence shown here is derived from an EMBL/GenBank/DDBJ whole genome shotgun (WGS) entry which is preliminary data.</text>
</comment>
<dbReference type="Proteomes" id="UP001175228">
    <property type="component" value="Unassembled WGS sequence"/>
</dbReference>
<protein>
    <recommendedName>
        <fullName evidence="1">DUF1996 domain-containing protein</fullName>
    </recommendedName>
</protein>
<dbReference type="Pfam" id="PF09362">
    <property type="entry name" value="DUF1996"/>
    <property type="match status" value="1"/>
</dbReference>
<dbReference type="InterPro" id="IPR018535">
    <property type="entry name" value="DUF1996"/>
</dbReference>
<evidence type="ECO:0000313" key="3">
    <source>
        <dbReference type="Proteomes" id="UP001175228"/>
    </source>
</evidence>
<gene>
    <name evidence="2" type="ORF">EDD18DRAFT_1085518</name>
</gene>
<organism evidence="2 3">
    <name type="scientific">Armillaria luteobubalina</name>
    <dbReference type="NCBI Taxonomy" id="153913"/>
    <lineage>
        <taxon>Eukaryota</taxon>
        <taxon>Fungi</taxon>
        <taxon>Dikarya</taxon>
        <taxon>Basidiomycota</taxon>
        <taxon>Agaricomycotina</taxon>
        <taxon>Agaricomycetes</taxon>
        <taxon>Agaricomycetidae</taxon>
        <taxon>Agaricales</taxon>
        <taxon>Marasmiineae</taxon>
        <taxon>Physalacriaceae</taxon>
        <taxon>Armillaria</taxon>
    </lineage>
</organism>
<proteinExistence type="predicted"/>
<accession>A0AA39UG61</accession>
<keyword evidence="3" id="KW-1185">Reference proteome</keyword>
<reference evidence="2" key="1">
    <citation type="submission" date="2023-06" db="EMBL/GenBank/DDBJ databases">
        <authorList>
            <consortium name="Lawrence Berkeley National Laboratory"/>
            <person name="Ahrendt S."/>
            <person name="Sahu N."/>
            <person name="Indic B."/>
            <person name="Wong-Bajracharya J."/>
            <person name="Merenyi Z."/>
            <person name="Ke H.-M."/>
            <person name="Monk M."/>
            <person name="Kocsube S."/>
            <person name="Drula E."/>
            <person name="Lipzen A."/>
            <person name="Balint B."/>
            <person name="Henrissat B."/>
            <person name="Andreopoulos B."/>
            <person name="Martin F.M."/>
            <person name="Harder C.B."/>
            <person name="Rigling D."/>
            <person name="Ford K.L."/>
            <person name="Foster G.D."/>
            <person name="Pangilinan J."/>
            <person name="Papanicolaou A."/>
            <person name="Barry K."/>
            <person name="LaButti K."/>
            <person name="Viragh M."/>
            <person name="Koriabine M."/>
            <person name="Yan M."/>
            <person name="Riley R."/>
            <person name="Champramary S."/>
            <person name="Plett K.L."/>
            <person name="Tsai I.J."/>
            <person name="Slot J."/>
            <person name="Sipos G."/>
            <person name="Plett J."/>
            <person name="Nagy L.G."/>
            <person name="Grigoriev I.V."/>
        </authorList>
    </citation>
    <scope>NUCLEOTIDE SEQUENCE</scope>
    <source>
        <strain evidence="2">HWK02</strain>
    </source>
</reference>
<evidence type="ECO:0000259" key="1">
    <source>
        <dbReference type="Pfam" id="PF09362"/>
    </source>
</evidence>
<feature type="domain" description="DUF1996" evidence="1">
    <location>
        <begin position="13"/>
        <end position="262"/>
    </location>
</feature>
<name>A0AA39UG61_9AGAR</name>
<dbReference type="PANTHER" id="PTHR43662">
    <property type="match status" value="1"/>
</dbReference>
<dbReference type="EMBL" id="JAUEPU010000075">
    <property type="protein sequence ID" value="KAK0481079.1"/>
    <property type="molecule type" value="Genomic_DNA"/>
</dbReference>
<dbReference type="PANTHER" id="PTHR43662:SF11">
    <property type="entry name" value="WSC DOMAIN-CONTAINING PROTEIN"/>
    <property type="match status" value="1"/>
</dbReference>
<dbReference type="AlphaFoldDB" id="A0AA39UG61"/>
<sequence length="404" mass="44742">MTVDNVLTIQRMDPIQYLGTVGSHVHSGKDHHTLVRVPVLGGSSFSLNLSMADLRGSDCTSIPVQEDKSNYWYLKKDGSFVTVNGSAMMYTFIDYLFSDNSSMTTPFPNDIRDPNLHTLNISSFTQQAITFLCLNFNSVSMRYNELPVKQDCLSGILLNCKQNFLSCWDRENVDSEDHKSHIAFPSMGPDNGTCDDPNYPVMIPQIFMEVHIPPLSIDIDTYPRVLVSHLDLFLPSRSDKPCRFSNGDPTGYGYHTNFFNGWESGVLQRAINKCHCNLYGNPSCCIAAGVFTINQNARCFISNFIDEITMGNLSMLPGANPVQVPCYEEYTVIYMPAIVGPVYVSMEEGVVPNGMMEVVVPARMVDGGGRKLDGRCLWTGGARITTVPQVVLMVGVVMAVISFA</sequence>
<evidence type="ECO:0000313" key="2">
    <source>
        <dbReference type="EMBL" id="KAK0481079.1"/>
    </source>
</evidence>